<dbReference type="EMBL" id="CAJZBQ010000047">
    <property type="protein sequence ID" value="CAG9329145.1"/>
    <property type="molecule type" value="Genomic_DNA"/>
</dbReference>
<proteinExistence type="predicted"/>
<keyword evidence="2" id="KW-1185">Reference proteome</keyword>
<sequence length="155" mass="18307">MALSEGKDKIEGNPSLYLNSHRRQKVADILRLRAGFNAASYSQNLRHLKQSSKYEKCKWNEKEIHLFNDCLLNEDERADLLMELGKNGMLEEVIRRRFVVHDVELYVKKFVVWMKEEHAGEFGEVDDEIKTFIYRVKLKKKKREKCGTSAIKFKL</sequence>
<dbReference type="AlphaFoldDB" id="A0AAU9JS06"/>
<evidence type="ECO:0000313" key="1">
    <source>
        <dbReference type="EMBL" id="CAG9329145.1"/>
    </source>
</evidence>
<gene>
    <name evidence="1" type="ORF">BSTOLATCC_MIC47974</name>
</gene>
<accession>A0AAU9JS06</accession>
<organism evidence="1 2">
    <name type="scientific">Blepharisma stoltei</name>
    <dbReference type="NCBI Taxonomy" id="1481888"/>
    <lineage>
        <taxon>Eukaryota</taxon>
        <taxon>Sar</taxon>
        <taxon>Alveolata</taxon>
        <taxon>Ciliophora</taxon>
        <taxon>Postciliodesmatophora</taxon>
        <taxon>Heterotrichea</taxon>
        <taxon>Heterotrichida</taxon>
        <taxon>Blepharismidae</taxon>
        <taxon>Blepharisma</taxon>
    </lineage>
</organism>
<evidence type="ECO:0000313" key="2">
    <source>
        <dbReference type="Proteomes" id="UP001162131"/>
    </source>
</evidence>
<dbReference type="Proteomes" id="UP001162131">
    <property type="component" value="Unassembled WGS sequence"/>
</dbReference>
<name>A0AAU9JS06_9CILI</name>
<reference evidence="1" key="1">
    <citation type="submission" date="2021-09" db="EMBL/GenBank/DDBJ databases">
        <authorList>
            <consortium name="AG Swart"/>
            <person name="Singh M."/>
            <person name="Singh A."/>
            <person name="Seah K."/>
            <person name="Emmerich C."/>
        </authorList>
    </citation>
    <scope>NUCLEOTIDE SEQUENCE</scope>
    <source>
        <strain evidence="1">ATCC30299</strain>
    </source>
</reference>
<protein>
    <submittedName>
        <fullName evidence="1">Uncharacterized protein</fullName>
    </submittedName>
</protein>
<comment type="caution">
    <text evidence="1">The sequence shown here is derived from an EMBL/GenBank/DDBJ whole genome shotgun (WGS) entry which is preliminary data.</text>
</comment>